<dbReference type="InterPro" id="IPR015927">
    <property type="entry name" value="Peptidase_S24_S26A/B/C"/>
</dbReference>
<evidence type="ECO:0000256" key="6">
    <source>
        <dbReference type="ARBA" id="ARBA00023236"/>
    </source>
</evidence>
<dbReference type="InterPro" id="IPR001387">
    <property type="entry name" value="Cro/C1-type_HTH"/>
</dbReference>
<keyword evidence="4 7" id="KW-0068">Autocatalytic cleavage</keyword>
<dbReference type="PRINTS" id="PR00726">
    <property type="entry name" value="LEXASERPTASE"/>
</dbReference>
<evidence type="ECO:0000256" key="5">
    <source>
        <dbReference type="ARBA" id="ARBA00023204"/>
    </source>
</evidence>
<dbReference type="CDD" id="cd00093">
    <property type="entry name" value="HTH_XRE"/>
    <property type="match status" value="1"/>
</dbReference>
<dbReference type="GO" id="GO:0009432">
    <property type="term" value="P:SOS response"/>
    <property type="evidence" value="ECO:0007669"/>
    <property type="project" value="UniProtKB-KW"/>
</dbReference>
<dbReference type="InterPro" id="IPR036286">
    <property type="entry name" value="LexA/Signal_pep-like_sf"/>
</dbReference>
<dbReference type="PANTHER" id="PTHR33516:SF2">
    <property type="entry name" value="LEXA REPRESSOR-RELATED"/>
    <property type="match status" value="1"/>
</dbReference>
<dbReference type="GO" id="GO:0003677">
    <property type="term" value="F:DNA binding"/>
    <property type="evidence" value="ECO:0007669"/>
    <property type="project" value="InterPro"/>
</dbReference>
<evidence type="ECO:0000256" key="1">
    <source>
        <dbReference type="ARBA" id="ARBA00007484"/>
    </source>
</evidence>
<dbReference type="SMART" id="SM00530">
    <property type="entry name" value="HTH_XRE"/>
    <property type="match status" value="1"/>
</dbReference>
<dbReference type="InterPro" id="IPR010982">
    <property type="entry name" value="Lambda_DNA-bd_dom_sf"/>
</dbReference>
<evidence type="ECO:0000259" key="8">
    <source>
        <dbReference type="PROSITE" id="PS50943"/>
    </source>
</evidence>
<dbReference type="Gene3D" id="1.10.260.40">
    <property type="entry name" value="lambda repressor-like DNA-binding domains"/>
    <property type="match status" value="1"/>
</dbReference>
<evidence type="ECO:0000313" key="10">
    <source>
        <dbReference type="Proteomes" id="UP001056756"/>
    </source>
</evidence>
<dbReference type="Pfam" id="PF00717">
    <property type="entry name" value="Peptidase_S24"/>
    <property type="match status" value="1"/>
</dbReference>
<dbReference type="PANTHER" id="PTHR33516">
    <property type="entry name" value="LEXA REPRESSOR"/>
    <property type="match status" value="1"/>
</dbReference>
<evidence type="ECO:0000256" key="7">
    <source>
        <dbReference type="RuleBase" id="RU003991"/>
    </source>
</evidence>
<evidence type="ECO:0000256" key="2">
    <source>
        <dbReference type="ARBA" id="ARBA00022763"/>
    </source>
</evidence>
<evidence type="ECO:0000256" key="4">
    <source>
        <dbReference type="ARBA" id="ARBA00022813"/>
    </source>
</evidence>
<dbReference type="Pfam" id="PF01381">
    <property type="entry name" value="HTH_3"/>
    <property type="match status" value="1"/>
</dbReference>
<reference evidence="9" key="1">
    <citation type="submission" date="2022-05" db="EMBL/GenBank/DDBJ databases">
        <title>Novel bacterial taxa in a minimal lignocellulolytic consortium and its capacity to transform plastics disclosed by genome-resolved metagenomics.</title>
        <authorList>
            <person name="Rodriguez C.A.D."/>
            <person name="Diaz-Garcia L."/>
            <person name="Herrera K."/>
            <person name="Tarazona N.A."/>
            <person name="Sproer C."/>
            <person name="Overmann J."/>
            <person name="Jimenez D.J."/>
        </authorList>
    </citation>
    <scope>NUCLEOTIDE SEQUENCE</scope>
    <source>
        <strain evidence="9">MAG5</strain>
    </source>
</reference>
<keyword evidence="2" id="KW-0227">DNA damage</keyword>
<dbReference type="AlphaFoldDB" id="A0A9J6ZEN8"/>
<feature type="domain" description="HTH cro/C1-type" evidence="8">
    <location>
        <begin position="18"/>
        <end position="72"/>
    </location>
</feature>
<dbReference type="SUPFAM" id="SSF51306">
    <property type="entry name" value="LexA/Signal peptidase"/>
    <property type="match status" value="1"/>
</dbReference>
<gene>
    <name evidence="9" type="ORF">NAG76_22395</name>
</gene>
<comment type="similarity">
    <text evidence="1 7">Belongs to the peptidase S24 family.</text>
</comment>
<dbReference type="GO" id="GO:0016787">
    <property type="term" value="F:hydrolase activity"/>
    <property type="evidence" value="ECO:0007669"/>
    <property type="project" value="UniProtKB-KW"/>
</dbReference>
<proteinExistence type="inferred from homology"/>
<keyword evidence="5" id="KW-0234">DNA repair</keyword>
<dbReference type="InterPro" id="IPR006197">
    <property type="entry name" value="Peptidase_S24_LexA"/>
</dbReference>
<evidence type="ECO:0000313" key="9">
    <source>
        <dbReference type="EMBL" id="URN94533.1"/>
    </source>
</evidence>
<dbReference type="InterPro" id="IPR050077">
    <property type="entry name" value="LexA_repressor"/>
</dbReference>
<evidence type="ECO:0000256" key="3">
    <source>
        <dbReference type="ARBA" id="ARBA00022801"/>
    </source>
</evidence>
<keyword evidence="3 7" id="KW-0378">Hydrolase</keyword>
<dbReference type="SUPFAM" id="SSF47413">
    <property type="entry name" value="lambda repressor-like DNA-binding domains"/>
    <property type="match status" value="1"/>
</dbReference>
<dbReference type="PROSITE" id="PS50943">
    <property type="entry name" value="HTH_CROC1"/>
    <property type="match status" value="1"/>
</dbReference>
<dbReference type="KEGG" id="plig:NAG76_22395"/>
<organism evidence="9 10">
    <name type="scientific">Candidatus Pristimantibacillus lignocellulolyticus</name>
    <dbReference type="NCBI Taxonomy" id="2994561"/>
    <lineage>
        <taxon>Bacteria</taxon>
        <taxon>Bacillati</taxon>
        <taxon>Bacillota</taxon>
        <taxon>Bacilli</taxon>
        <taxon>Bacillales</taxon>
        <taxon>Paenibacillaceae</taxon>
        <taxon>Candidatus Pristimantibacillus</taxon>
    </lineage>
</organism>
<dbReference type="GO" id="GO:0006281">
    <property type="term" value="P:DNA repair"/>
    <property type="evidence" value="ECO:0007669"/>
    <property type="project" value="UniProtKB-KW"/>
</dbReference>
<keyword evidence="6" id="KW-0742">SOS response</keyword>
<name>A0A9J6ZEN8_9BACL</name>
<dbReference type="EMBL" id="CP097899">
    <property type="protein sequence ID" value="URN94533.1"/>
    <property type="molecule type" value="Genomic_DNA"/>
</dbReference>
<sequence length="216" mass="24196">MSNNFNLDQFYSVVGDNIKKYRLVRNFSLQDLAERVGVTKKTIHRYENAENKIKDDTLKIIADSLNVTITQLTEGAYEAVGMVQHDESENVSLPIVGRISCGTGGLAFDDVEGYEQTPRSWINGGQYFYLRAKGDSMTGARIFEGDLLLIRSQEEVEDGEIAAVLIDDEAVLKKVYKQNGMLVLQSTNPNYSPIIFNGQNENIRIIGKLIKIVINL</sequence>
<accession>A0A9J6ZEN8</accession>
<dbReference type="CDD" id="cd06529">
    <property type="entry name" value="S24_LexA-like"/>
    <property type="match status" value="1"/>
</dbReference>
<dbReference type="InterPro" id="IPR039418">
    <property type="entry name" value="LexA-like"/>
</dbReference>
<dbReference type="Gene3D" id="2.10.109.10">
    <property type="entry name" value="Umud Fragment, subunit A"/>
    <property type="match status" value="1"/>
</dbReference>
<dbReference type="GO" id="GO:0006355">
    <property type="term" value="P:regulation of DNA-templated transcription"/>
    <property type="evidence" value="ECO:0007669"/>
    <property type="project" value="InterPro"/>
</dbReference>
<protein>
    <submittedName>
        <fullName evidence="9">Helix-turn-helix domain-containing protein</fullName>
    </submittedName>
</protein>
<dbReference type="Proteomes" id="UP001056756">
    <property type="component" value="Chromosome"/>
</dbReference>